<evidence type="ECO:0000313" key="4">
    <source>
        <dbReference type="EMBL" id="EEN58804.1"/>
    </source>
</evidence>
<reference evidence="4" key="1">
    <citation type="journal article" date="2008" name="Nature">
        <title>The amphioxus genome and the evolution of the chordate karyotype.</title>
        <authorList>
            <consortium name="US DOE Joint Genome Institute (JGI-PGF)"/>
            <person name="Putnam N.H."/>
            <person name="Butts T."/>
            <person name="Ferrier D.E.K."/>
            <person name="Furlong R.F."/>
            <person name="Hellsten U."/>
            <person name="Kawashima T."/>
            <person name="Robinson-Rechavi M."/>
            <person name="Shoguchi E."/>
            <person name="Terry A."/>
            <person name="Yu J.-K."/>
            <person name="Benito-Gutierrez E.L."/>
            <person name="Dubchak I."/>
            <person name="Garcia-Fernandez J."/>
            <person name="Gibson-Brown J.J."/>
            <person name="Grigoriev I.V."/>
            <person name="Horton A.C."/>
            <person name="de Jong P.J."/>
            <person name="Jurka J."/>
            <person name="Kapitonov V.V."/>
            <person name="Kohara Y."/>
            <person name="Kuroki Y."/>
            <person name="Lindquist E."/>
            <person name="Lucas S."/>
            <person name="Osoegawa K."/>
            <person name="Pennacchio L.A."/>
            <person name="Salamov A.A."/>
            <person name="Satou Y."/>
            <person name="Sauka-Spengler T."/>
            <person name="Schmutz J."/>
            <person name="Shin-I T."/>
            <person name="Toyoda A."/>
            <person name="Bronner-Fraser M."/>
            <person name="Fujiyama A."/>
            <person name="Holland L.Z."/>
            <person name="Holland P.W.H."/>
            <person name="Satoh N."/>
            <person name="Rokhsar D.S."/>
        </authorList>
    </citation>
    <scope>NUCLEOTIDE SEQUENCE [LARGE SCALE GENOMIC DNA]</scope>
    <source>
        <strain evidence="4">S238N-H82</strain>
        <tissue evidence="4">Testes</tissue>
    </source>
</reference>
<organism>
    <name type="scientific">Branchiostoma floridae</name>
    <name type="common">Florida lancelet</name>
    <name type="synonym">Amphioxus</name>
    <dbReference type="NCBI Taxonomy" id="7739"/>
    <lineage>
        <taxon>Eukaryota</taxon>
        <taxon>Metazoa</taxon>
        <taxon>Chordata</taxon>
        <taxon>Cephalochordata</taxon>
        <taxon>Leptocardii</taxon>
        <taxon>Amphioxiformes</taxon>
        <taxon>Branchiostomatidae</taxon>
        <taxon>Branchiostoma</taxon>
    </lineage>
</organism>
<sequence length="194" mass="22293">MRLSEKEEQLLEKDLIFEQITRLSDRVRKKAESGKTDTLNLAKSVNELQGKIKESTRRMMAKVSELSMIQAEALKLQQDVREKEQTLEQAYIRMEQGEAPTEEAAMEWEKLLRTEGRRQLESQEKRMAEEEAEHYTIAGGITTTAEPRPNAYIPDDDTELPVPRPYGSLAPFKPQEAGSSMRHIRKPIVKPIEI</sequence>
<dbReference type="PANTHER" id="PTHR32083:SF34">
    <property type="entry name" value="COILED-COIL DOMAIN-CONTAINING PROTEIN 146"/>
    <property type="match status" value="1"/>
</dbReference>
<protein>
    <submittedName>
        <fullName evidence="4">Uncharacterized protein</fullName>
    </submittedName>
</protein>
<dbReference type="PANTHER" id="PTHR32083">
    <property type="entry name" value="CILIA AND FLAGELLA-ASSOCIATED PROTEIN 58-RELATED"/>
    <property type="match status" value="1"/>
</dbReference>
<dbReference type="STRING" id="7739.C3YLN5"/>
<evidence type="ECO:0000256" key="2">
    <source>
        <dbReference type="SAM" id="Coils"/>
    </source>
</evidence>
<dbReference type="EMBL" id="GG666528">
    <property type="protein sequence ID" value="EEN58804.1"/>
    <property type="molecule type" value="Genomic_DNA"/>
</dbReference>
<accession>C3YLN5</accession>
<dbReference type="AlphaFoldDB" id="C3YLN5"/>
<name>C3YLN5_BRAFL</name>
<feature type="region of interest" description="Disordered" evidence="3">
    <location>
        <begin position="135"/>
        <end position="194"/>
    </location>
</feature>
<proteinExistence type="predicted"/>
<evidence type="ECO:0000256" key="1">
    <source>
        <dbReference type="ARBA" id="ARBA00023054"/>
    </source>
</evidence>
<keyword evidence="1 2" id="KW-0175">Coiled coil</keyword>
<gene>
    <name evidence="4" type="ORF">BRAFLDRAFT_281931</name>
</gene>
<evidence type="ECO:0000256" key="3">
    <source>
        <dbReference type="SAM" id="MobiDB-lite"/>
    </source>
</evidence>
<feature type="coiled-coil region" evidence="2">
    <location>
        <begin position="66"/>
        <end position="133"/>
    </location>
</feature>
<dbReference type="InParanoid" id="C3YLN5"/>
<dbReference type="eggNOG" id="ENOG502QPM4">
    <property type="taxonomic scope" value="Eukaryota"/>
</dbReference>